<feature type="region of interest" description="Disordered" evidence="3">
    <location>
        <begin position="1"/>
        <end position="45"/>
    </location>
</feature>
<accession>A0A2S2PWG9</accession>
<evidence type="ECO:0000313" key="5">
    <source>
        <dbReference type="Proteomes" id="UP000694846"/>
    </source>
</evidence>
<name>A0A2S2PWG9_9HEMI</name>
<evidence type="ECO:0000256" key="3">
    <source>
        <dbReference type="SAM" id="MobiDB-lite"/>
    </source>
</evidence>
<dbReference type="Pfam" id="PF04614">
    <property type="entry name" value="Pex19"/>
    <property type="match status" value="1"/>
</dbReference>
<sequence>MSEKPSKDENSQNALSELLDDALKDFEDSAEKETPSAISEIPSFSTNDDFLKESLEETMKSFMNSDQAELTAGLQALILGESGSDLQAVIQESLKSLSEVKQNLPEGSDMGSMFANMGIQDDINMDDDMLPMLMQFMQPLLSKEVLYPSIKDLCDKYPKWLEDNELTSNKEEFDRYTQMFGCIKEVRNHLENQQDTDDEVTKTRKFKELMELLKKMQECGQPPEELLRDVADGNPMPDNIGQCNLM</sequence>
<organism evidence="4">
    <name type="scientific">Sipha flava</name>
    <name type="common">yellow sugarcane aphid</name>
    <dbReference type="NCBI Taxonomy" id="143950"/>
    <lineage>
        <taxon>Eukaryota</taxon>
        <taxon>Metazoa</taxon>
        <taxon>Ecdysozoa</taxon>
        <taxon>Arthropoda</taxon>
        <taxon>Hexapoda</taxon>
        <taxon>Insecta</taxon>
        <taxon>Pterygota</taxon>
        <taxon>Neoptera</taxon>
        <taxon>Paraneoptera</taxon>
        <taxon>Hemiptera</taxon>
        <taxon>Sternorrhyncha</taxon>
        <taxon>Aphidomorpha</taxon>
        <taxon>Aphidoidea</taxon>
        <taxon>Aphididae</taxon>
        <taxon>Sipha</taxon>
    </lineage>
</organism>
<dbReference type="Proteomes" id="UP000694846">
    <property type="component" value="Unplaced"/>
</dbReference>
<dbReference type="Gene3D" id="1.20.120.900">
    <property type="entry name" value="Pex19, mPTS binding domain"/>
    <property type="match status" value="1"/>
</dbReference>
<feature type="compositionally biased region" description="Basic and acidic residues" evidence="3">
    <location>
        <begin position="21"/>
        <end position="34"/>
    </location>
</feature>
<dbReference type="InterPro" id="IPR038322">
    <property type="entry name" value="Pex19_C_sf"/>
</dbReference>
<evidence type="ECO:0000313" key="6">
    <source>
        <dbReference type="RefSeq" id="XP_025414962.1"/>
    </source>
</evidence>
<dbReference type="GO" id="GO:0005778">
    <property type="term" value="C:peroxisomal membrane"/>
    <property type="evidence" value="ECO:0007669"/>
    <property type="project" value="TreeGrafter"/>
</dbReference>
<dbReference type="AlphaFoldDB" id="A0A2S2PWG9"/>
<reference evidence="6" key="2">
    <citation type="submission" date="2025-04" db="UniProtKB">
        <authorList>
            <consortium name="RefSeq"/>
        </authorList>
    </citation>
    <scope>IDENTIFICATION</scope>
    <source>
        <tissue evidence="6">Whole body</tissue>
    </source>
</reference>
<dbReference type="GO" id="GO:0045046">
    <property type="term" value="P:protein import into peroxisome membrane"/>
    <property type="evidence" value="ECO:0007669"/>
    <property type="project" value="TreeGrafter"/>
</dbReference>
<dbReference type="InterPro" id="IPR006708">
    <property type="entry name" value="Pex19"/>
</dbReference>
<evidence type="ECO:0000256" key="2">
    <source>
        <dbReference type="ARBA" id="ARBA00029688"/>
    </source>
</evidence>
<dbReference type="OrthoDB" id="21292at2759"/>
<dbReference type="PANTHER" id="PTHR12774">
    <property type="entry name" value="PEROXISOMAL BIOGENESIS FACTOR 19"/>
    <property type="match status" value="1"/>
</dbReference>
<proteinExistence type="inferred from homology"/>
<comment type="similarity">
    <text evidence="1">Belongs to the peroxin-19 family.</text>
</comment>
<dbReference type="EMBL" id="GGMS01000497">
    <property type="protein sequence ID" value="MBY69700.1"/>
    <property type="molecule type" value="Transcribed_RNA"/>
</dbReference>
<dbReference type="GO" id="GO:0033328">
    <property type="term" value="F:peroxisome membrane targeting sequence binding"/>
    <property type="evidence" value="ECO:0007669"/>
    <property type="project" value="TreeGrafter"/>
</dbReference>
<dbReference type="RefSeq" id="XP_025414962.1">
    <property type="nucleotide sequence ID" value="XM_025559177.1"/>
</dbReference>
<feature type="compositionally biased region" description="Basic and acidic residues" evidence="3">
    <location>
        <begin position="1"/>
        <end position="10"/>
    </location>
</feature>
<evidence type="ECO:0000313" key="4">
    <source>
        <dbReference type="EMBL" id="MBY69700.1"/>
    </source>
</evidence>
<evidence type="ECO:0000256" key="1">
    <source>
        <dbReference type="ARBA" id="ARBA00006326"/>
    </source>
</evidence>
<dbReference type="PANTHER" id="PTHR12774:SF2">
    <property type="entry name" value="PEROXISOMAL BIOGENESIS FACTOR 19"/>
    <property type="match status" value="1"/>
</dbReference>
<protein>
    <recommendedName>
        <fullName evidence="2">Peroxin-19</fullName>
    </recommendedName>
</protein>
<reference evidence="4" key="1">
    <citation type="submission" date="2018-04" db="EMBL/GenBank/DDBJ databases">
        <title>Transcriptome assembly of Sipha flava.</title>
        <authorList>
            <person name="Scully E.D."/>
            <person name="Geib S.M."/>
            <person name="Palmer N.A."/>
            <person name="Koch K."/>
            <person name="Bradshaw J."/>
            <person name="Heng-Moss T."/>
            <person name="Sarath G."/>
        </authorList>
    </citation>
    <scope>NUCLEOTIDE SEQUENCE</scope>
</reference>
<gene>
    <name evidence="4" type="primary">Pex19</name>
    <name evidence="6" type="synonym">LOC112686759</name>
    <name evidence="4" type="ORF">g.86910</name>
</gene>
<keyword evidence="5" id="KW-1185">Reference proteome</keyword>